<sequence length="271" mass="31382">MAEPAKAVRYFQTDARYDYRIELLQLVLDKSQSKFGPATLQAETTNMSHGRGELSLENGLIDVAFFATNKIREQKFTAIKYPILQGILGYRILLVHKDRQADFAAVTTLSQLASDFIGGFGSHWADKKILEDNRLKITASPLYQNLFAMLNAKRFDYFPRGINEIWHESQQLAPDYRNIVIEKSLALYYPYPVYFFVNKRNSRLAQRIQLGLTKSLQDGSLKQLFLKYHLQDIQRSQLHKRKILMLENHQLPAGTAKPDSQWWLKRIENVG</sequence>
<dbReference type="RefSeq" id="WP_274054740.1">
    <property type="nucleotide sequence ID" value="NZ_CP059693.1"/>
</dbReference>
<evidence type="ECO:0000313" key="2">
    <source>
        <dbReference type="Proteomes" id="UP001215231"/>
    </source>
</evidence>
<keyword evidence="2" id="KW-1185">Reference proteome</keyword>
<evidence type="ECO:0000313" key="1">
    <source>
        <dbReference type="EMBL" id="WDE14209.1"/>
    </source>
</evidence>
<organism evidence="1 2">
    <name type="scientific">Thalassomonas haliotis</name>
    <dbReference type="NCBI Taxonomy" id="485448"/>
    <lineage>
        <taxon>Bacteria</taxon>
        <taxon>Pseudomonadati</taxon>
        <taxon>Pseudomonadota</taxon>
        <taxon>Gammaproteobacteria</taxon>
        <taxon>Alteromonadales</taxon>
        <taxon>Colwelliaceae</taxon>
        <taxon>Thalassomonas</taxon>
    </lineage>
</organism>
<proteinExistence type="predicted"/>
<dbReference type="SUPFAM" id="SSF53850">
    <property type="entry name" value="Periplasmic binding protein-like II"/>
    <property type="match status" value="1"/>
</dbReference>
<name>A0ABY7VKE2_9GAMM</name>
<reference evidence="1 2" key="1">
    <citation type="journal article" date="2022" name="Mar. Drugs">
        <title>Bioassay-Guided Fractionation Leads to the Detection of Cholic Acid Generated by the Rare Thalassomonas sp.</title>
        <authorList>
            <person name="Pheiffer F."/>
            <person name="Schneider Y.K."/>
            <person name="Hansen E.H."/>
            <person name="Andersen J.H."/>
            <person name="Isaksson J."/>
            <person name="Busche T."/>
            <person name="R C."/>
            <person name="Kalinowski J."/>
            <person name="Zyl L.V."/>
            <person name="Trindade M."/>
        </authorList>
    </citation>
    <scope>NUCLEOTIDE SEQUENCE [LARGE SCALE GENOMIC DNA]</scope>
    <source>
        <strain evidence="1 2">A5K-61T</strain>
    </source>
</reference>
<gene>
    <name evidence="1" type="ORF">H3N35_12800</name>
</gene>
<dbReference type="EMBL" id="CP059693">
    <property type="protein sequence ID" value="WDE14209.1"/>
    <property type="molecule type" value="Genomic_DNA"/>
</dbReference>
<protein>
    <submittedName>
        <fullName evidence="1">Transporter substrate-binding domain-containing protein</fullName>
    </submittedName>
</protein>
<accession>A0ABY7VKE2</accession>
<dbReference type="Proteomes" id="UP001215231">
    <property type="component" value="Chromosome"/>
</dbReference>
<dbReference type="Gene3D" id="3.40.190.10">
    <property type="entry name" value="Periplasmic binding protein-like II"/>
    <property type="match status" value="2"/>
</dbReference>